<evidence type="ECO:0000313" key="6">
    <source>
        <dbReference type="EMBL" id="ACN72641.1"/>
    </source>
</evidence>
<evidence type="ECO:0000256" key="1">
    <source>
        <dbReference type="ARBA" id="ARBA00020572"/>
    </source>
</evidence>
<feature type="domain" description="Phosphoprotein P soyouz module" evidence="5">
    <location>
        <begin position="1"/>
        <end position="56"/>
    </location>
</feature>
<name>C6FGY7_9MONO</name>
<dbReference type="Pfam" id="PF03210">
    <property type="entry name" value="Paramyx_P_V_C"/>
    <property type="match status" value="1"/>
</dbReference>
<reference evidence="6 7" key="1">
    <citation type="journal article" date="2009" name="Virus Res.">
        <title>Complete genome sequence of avian paramyxovirus type 7 (strain Tennessee) and comparison with other paramyxoviruses.</title>
        <authorList>
            <person name="Xiao S."/>
            <person name="Paldurai A."/>
            <person name="Nayak B."/>
            <person name="Subbiah M."/>
            <person name="Collins P.L."/>
            <person name="Samal S.K."/>
        </authorList>
    </citation>
    <scope>NUCLEOTIDE SEQUENCE [LARGE SCALE GENOMIC DNA]</scope>
    <source>
        <strain evidence="6">APMV-7/dove/Tennessee/4/75</strain>
    </source>
</reference>
<dbReference type="GeneID" id="20964343"/>
<keyword evidence="7" id="KW-1185">Reference proteome</keyword>
<dbReference type="Gene3D" id="1.20.5.300">
    <property type="match status" value="1"/>
</dbReference>
<keyword evidence="3" id="KW-0693">Viral RNA replication</keyword>
<evidence type="ECO:0000259" key="5">
    <source>
        <dbReference type="Pfam" id="PF14313"/>
    </source>
</evidence>
<dbReference type="InterPro" id="IPR025909">
    <property type="entry name" value="Soyouz_module"/>
</dbReference>
<dbReference type="KEGG" id="vg:20964343"/>
<evidence type="ECO:0000256" key="3">
    <source>
        <dbReference type="ARBA" id="ARBA00022953"/>
    </source>
</evidence>
<proteinExistence type="predicted"/>
<dbReference type="EMBL" id="FJ231524">
    <property type="protein sequence ID" value="ACN72641.1"/>
    <property type="molecule type" value="Viral_cRNA"/>
</dbReference>
<dbReference type="Pfam" id="PF14313">
    <property type="entry name" value="Soyouz_module"/>
    <property type="match status" value="1"/>
</dbReference>
<dbReference type="OrthoDB" id="15952at10239"/>
<feature type="compositionally biased region" description="Polar residues" evidence="4">
    <location>
        <begin position="83"/>
        <end position="92"/>
    </location>
</feature>
<protein>
    <recommendedName>
        <fullName evidence="1">Phosphoprotein</fullName>
    </recommendedName>
</protein>
<sequence length="394" mass="42637">MEFSNDAEVAALLDLGDSIIQGIQHATMADPGTLGKSAIPAGNTKRLEKLWEKESVPNHDNMIHSSMSAEPISGELPEENAKTEPTGTQEMPEQIQKNDNLQPASIDNILSSINALESKQVKKGLVLSPQSLKGVSPLIKNQDLKNTMQDLETKPKAVTTVNPLANRQVSPGSLVIDESIPLLGVQEQTNLLSPRGVTQLAPQSDPILQSNDAGAGIAQNSALDVNQLWDVINQQHKMLINLQNQVTKITELVALIPILRSDIQAVKGSCALLEAQLASIRILDPGNIGVSSLDDLKTAGKQSVVINQGSYTDAKDLMVGGGLILDELARPTKLVNPKPQQSSKILDQAEIESVKALIHTYTHDDKKRNKFLTALDKVTTQDQLTRIKQQVLNQ</sequence>
<gene>
    <name evidence="6" type="primary">P</name>
</gene>
<evidence type="ECO:0000256" key="2">
    <source>
        <dbReference type="ARBA" id="ARBA00022553"/>
    </source>
</evidence>
<dbReference type="RefSeq" id="YP_009094056.1">
    <property type="nucleotide sequence ID" value="NC_025347.1"/>
</dbReference>
<dbReference type="InterPro" id="IPR004897">
    <property type="entry name" value="P/V_Pprotein_paramyxoviral"/>
</dbReference>
<evidence type="ECO:0000256" key="4">
    <source>
        <dbReference type="SAM" id="MobiDB-lite"/>
    </source>
</evidence>
<dbReference type="Proteomes" id="UP000163232">
    <property type="component" value="Segment"/>
</dbReference>
<accession>C6FGY7</accession>
<evidence type="ECO:0000313" key="7">
    <source>
        <dbReference type="Proteomes" id="UP000163232"/>
    </source>
</evidence>
<organism evidence="6 7">
    <name type="scientific">avian paramyxovirus 7</name>
    <dbReference type="NCBI Taxonomy" id="2560317"/>
    <lineage>
        <taxon>Viruses</taxon>
        <taxon>Riboviria</taxon>
        <taxon>Orthornavirae</taxon>
        <taxon>Negarnaviricota</taxon>
        <taxon>Haploviricotina</taxon>
        <taxon>Monjiviricetes</taxon>
        <taxon>Mononegavirales</taxon>
        <taxon>Paramyxoviridae</taxon>
        <taxon>Avulavirinae</taxon>
        <taxon>Metaavulavirus</taxon>
        <taxon>Metaavulavirus tennessense</taxon>
    </lineage>
</organism>
<keyword evidence="2" id="KW-0597">Phosphoprotein</keyword>
<feature type="region of interest" description="Disordered" evidence="4">
    <location>
        <begin position="71"/>
        <end position="92"/>
    </location>
</feature>